<comment type="caution">
    <text evidence="2">The sequence shown here is derived from an EMBL/GenBank/DDBJ whole genome shotgun (WGS) entry which is preliminary data.</text>
</comment>
<dbReference type="EMBL" id="JBGORX010000002">
    <property type="protein sequence ID" value="MFJ1268395.1"/>
    <property type="molecule type" value="Genomic_DNA"/>
</dbReference>
<dbReference type="PANTHER" id="PTHR46361">
    <property type="entry name" value="ELECTRON CARRIER/ PROTEIN DISULFIDE OXIDOREDUCTASE"/>
    <property type="match status" value="1"/>
</dbReference>
<sequence>MFKTIIRNQFFVLILLLVTGLTHASFYKSLWPQWEVNNPLSKEIISHQLWQDFLNRRIITSPENINLVDYEHFSQTDMNLLKDYLRDMAQINIDNYNRAEQLAYWINVYNALTVQTIANYYPISTVQEINISPGLFSVGPWGANLITIKKTTLSLDDINNRIIRPIWNDQRTHYALNNGSIGAPNLNKDAYHGYNLEEQLNKAALTYVNSLRGVSVIEGRLIISKLYDWYEEDFGGTKQDVIIHLLQFAKEPLQSQLKHTNTIDSYVYNWHLNSPSSDPALHENDVK</sequence>
<feature type="domain" description="DUF547" evidence="1">
    <location>
        <begin position="94"/>
        <end position="208"/>
    </location>
</feature>
<dbReference type="Proteomes" id="UP001615550">
    <property type="component" value="Unassembled WGS sequence"/>
</dbReference>
<evidence type="ECO:0000313" key="2">
    <source>
        <dbReference type="EMBL" id="MFJ1268395.1"/>
    </source>
</evidence>
<evidence type="ECO:0000259" key="1">
    <source>
        <dbReference type="Pfam" id="PF04784"/>
    </source>
</evidence>
<proteinExistence type="predicted"/>
<gene>
    <name evidence="2" type="ORF">ACD661_07495</name>
</gene>
<dbReference type="RefSeq" id="WP_400187251.1">
    <property type="nucleotide sequence ID" value="NZ_JBGORX010000002.1"/>
</dbReference>
<dbReference type="PANTHER" id="PTHR46361:SF3">
    <property type="entry name" value="ELECTRON CARRIER_ PROTEIN DISULFIDE OXIDOREDUCTASE"/>
    <property type="match status" value="1"/>
</dbReference>
<organism evidence="2 3">
    <name type="scientific">Legionella lytica</name>
    <dbReference type="NCBI Taxonomy" id="96232"/>
    <lineage>
        <taxon>Bacteria</taxon>
        <taxon>Pseudomonadati</taxon>
        <taxon>Pseudomonadota</taxon>
        <taxon>Gammaproteobacteria</taxon>
        <taxon>Legionellales</taxon>
        <taxon>Legionellaceae</taxon>
        <taxon>Legionella</taxon>
    </lineage>
</organism>
<name>A0ABW8DAU4_9GAMM</name>
<dbReference type="InterPro" id="IPR006869">
    <property type="entry name" value="DUF547"/>
</dbReference>
<evidence type="ECO:0000313" key="3">
    <source>
        <dbReference type="Proteomes" id="UP001615550"/>
    </source>
</evidence>
<accession>A0ABW8DAU4</accession>
<protein>
    <submittedName>
        <fullName evidence="2">DUF547 domain-containing protein</fullName>
    </submittedName>
</protein>
<reference evidence="2 3" key="1">
    <citation type="submission" date="2024-08" db="EMBL/GenBank/DDBJ databases">
        <title>Draft Genome Sequence of Legionella lytica strain DSB2004, Isolated From a Fire Sprinkler System.</title>
        <authorList>
            <person name="Everhart A.D."/>
            <person name="Kidane D.T."/>
            <person name="Farone A.L."/>
            <person name="Farone M.B."/>
        </authorList>
    </citation>
    <scope>NUCLEOTIDE SEQUENCE [LARGE SCALE GENOMIC DNA]</scope>
    <source>
        <strain evidence="2 3">DSB2004</strain>
    </source>
</reference>
<keyword evidence="3" id="KW-1185">Reference proteome</keyword>
<dbReference type="Pfam" id="PF04784">
    <property type="entry name" value="DUF547"/>
    <property type="match status" value="1"/>
</dbReference>